<feature type="transmembrane region" description="Helical" evidence="2">
    <location>
        <begin position="931"/>
        <end position="948"/>
    </location>
</feature>
<reference evidence="3" key="1">
    <citation type="submission" date="2022-12" db="EMBL/GenBank/DDBJ databases">
        <title>Reference genome sequencing for broad-spectrum identification of bacterial and archaeal isolates by mass spectrometry.</title>
        <authorList>
            <person name="Sekiguchi Y."/>
            <person name="Tourlousse D.M."/>
        </authorList>
    </citation>
    <scope>NUCLEOTIDE SEQUENCE</scope>
    <source>
        <strain evidence="3">14</strain>
    </source>
</reference>
<feature type="transmembrane region" description="Helical" evidence="2">
    <location>
        <begin position="361"/>
        <end position="379"/>
    </location>
</feature>
<feature type="transmembrane region" description="Helical" evidence="2">
    <location>
        <begin position="415"/>
        <end position="437"/>
    </location>
</feature>
<organism evidence="3 4">
    <name type="scientific">Agromyces rhizosphaerae</name>
    <dbReference type="NCBI Taxonomy" id="88374"/>
    <lineage>
        <taxon>Bacteria</taxon>
        <taxon>Bacillati</taxon>
        <taxon>Actinomycetota</taxon>
        <taxon>Actinomycetes</taxon>
        <taxon>Micrococcales</taxon>
        <taxon>Microbacteriaceae</taxon>
        <taxon>Agromyces</taxon>
    </lineage>
</organism>
<feature type="transmembrane region" description="Helical" evidence="2">
    <location>
        <begin position="767"/>
        <end position="788"/>
    </location>
</feature>
<feature type="transmembrane region" description="Helical" evidence="2">
    <location>
        <begin position="310"/>
        <end position="329"/>
    </location>
</feature>
<comment type="caution">
    <text evidence="3">The sequence shown here is derived from an EMBL/GenBank/DDBJ whole genome shotgun (WGS) entry which is preliminary data.</text>
</comment>
<feature type="region of interest" description="Disordered" evidence="1">
    <location>
        <begin position="99"/>
        <end position="160"/>
    </location>
</feature>
<evidence type="ECO:0000313" key="4">
    <source>
        <dbReference type="Proteomes" id="UP001144396"/>
    </source>
</evidence>
<feature type="transmembrane region" description="Helical" evidence="2">
    <location>
        <begin position="1021"/>
        <end position="1039"/>
    </location>
</feature>
<feature type="transmembrane region" description="Helical" evidence="2">
    <location>
        <begin position="230"/>
        <end position="249"/>
    </location>
</feature>
<feature type="transmembrane region" description="Helical" evidence="2">
    <location>
        <begin position="822"/>
        <end position="843"/>
    </location>
</feature>
<feature type="transmembrane region" description="Helical" evidence="2">
    <location>
        <begin position="740"/>
        <end position="761"/>
    </location>
</feature>
<feature type="transmembrane region" description="Helical" evidence="2">
    <location>
        <begin position="170"/>
        <end position="195"/>
    </location>
</feature>
<feature type="transmembrane region" description="Helical" evidence="2">
    <location>
        <begin position="1202"/>
        <end position="1222"/>
    </location>
</feature>
<feature type="transmembrane region" description="Helical" evidence="2">
    <location>
        <begin position="993"/>
        <end position="1009"/>
    </location>
</feature>
<feature type="transmembrane region" description="Helical" evidence="2">
    <location>
        <begin position="906"/>
        <end position="925"/>
    </location>
</feature>
<dbReference type="EMBL" id="BSDP01000001">
    <property type="protein sequence ID" value="GLI28738.1"/>
    <property type="molecule type" value="Genomic_DNA"/>
</dbReference>
<feature type="transmembrane region" description="Helical" evidence="2">
    <location>
        <begin position="690"/>
        <end position="710"/>
    </location>
</feature>
<feature type="transmembrane region" description="Helical" evidence="2">
    <location>
        <begin position="1045"/>
        <end position="1064"/>
    </location>
</feature>
<feature type="transmembrane region" description="Helical" evidence="2">
    <location>
        <begin position="716"/>
        <end position="733"/>
    </location>
</feature>
<feature type="transmembrane region" description="Helical" evidence="2">
    <location>
        <begin position="877"/>
        <end position="894"/>
    </location>
</feature>
<feature type="transmembrane region" description="Helical" evidence="2">
    <location>
        <begin position="286"/>
        <end position="304"/>
    </location>
</feature>
<keyword evidence="2" id="KW-0812">Transmembrane</keyword>
<feature type="transmembrane region" description="Helical" evidence="2">
    <location>
        <begin position="1125"/>
        <end position="1143"/>
    </location>
</feature>
<feature type="transmembrane region" description="Helical" evidence="2">
    <location>
        <begin position="960"/>
        <end position="981"/>
    </location>
</feature>
<evidence type="ECO:0000256" key="1">
    <source>
        <dbReference type="SAM" id="MobiDB-lite"/>
    </source>
</evidence>
<feature type="transmembrane region" description="Helical" evidence="2">
    <location>
        <begin position="621"/>
        <end position="643"/>
    </location>
</feature>
<feature type="transmembrane region" description="Helical" evidence="2">
    <location>
        <begin position="261"/>
        <end position="279"/>
    </location>
</feature>
<accession>A0A9W6CUK2</accession>
<feature type="transmembrane region" description="Helical" evidence="2">
    <location>
        <begin position="449"/>
        <end position="473"/>
    </location>
</feature>
<dbReference type="Proteomes" id="UP001144396">
    <property type="component" value="Unassembled WGS sequence"/>
</dbReference>
<evidence type="ECO:0000256" key="2">
    <source>
        <dbReference type="SAM" id="Phobius"/>
    </source>
</evidence>
<dbReference type="InterPro" id="IPR058062">
    <property type="entry name" value="SCO7613_C"/>
</dbReference>
<feature type="transmembrane region" description="Helical" evidence="2">
    <location>
        <begin position="548"/>
        <end position="566"/>
    </location>
</feature>
<dbReference type="NCBIfam" id="NF047321">
    <property type="entry name" value="SCO7613_CTERM"/>
    <property type="match status" value="1"/>
</dbReference>
<feature type="transmembrane region" description="Helical" evidence="2">
    <location>
        <begin position="1176"/>
        <end position="1196"/>
    </location>
</feature>
<feature type="transmembrane region" description="Helical" evidence="2">
    <location>
        <begin position="797"/>
        <end position="816"/>
    </location>
</feature>
<keyword evidence="2" id="KW-1133">Transmembrane helix</keyword>
<dbReference type="AlphaFoldDB" id="A0A9W6CUK2"/>
<feature type="transmembrane region" description="Helical" evidence="2">
    <location>
        <begin position="596"/>
        <end position="614"/>
    </location>
</feature>
<feature type="transmembrane region" description="Helical" evidence="2">
    <location>
        <begin position="524"/>
        <end position="542"/>
    </location>
</feature>
<evidence type="ECO:0008006" key="5">
    <source>
        <dbReference type="Google" id="ProtNLM"/>
    </source>
</evidence>
<feature type="transmembrane region" description="Helical" evidence="2">
    <location>
        <begin position="336"/>
        <end position="355"/>
    </location>
</feature>
<feature type="transmembrane region" description="Helical" evidence="2">
    <location>
        <begin position="663"/>
        <end position="683"/>
    </location>
</feature>
<feature type="compositionally biased region" description="Low complexity" evidence="1">
    <location>
        <begin position="149"/>
        <end position="160"/>
    </location>
</feature>
<feature type="transmembrane region" description="Helical" evidence="2">
    <location>
        <begin position="1076"/>
        <end position="1095"/>
    </location>
</feature>
<evidence type="ECO:0000313" key="3">
    <source>
        <dbReference type="EMBL" id="GLI28738.1"/>
    </source>
</evidence>
<gene>
    <name evidence="3" type="ORF">ARHIZOSPH14_29800</name>
</gene>
<feature type="transmembrane region" description="Helical" evidence="2">
    <location>
        <begin position="850"/>
        <end position="871"/>
    </location>
</feature>
<protein>
    <recommendedName>
        <fullName evidence="5">DUF2157 domain-containing protein</fullName>
    </recommendedName>
</protein>
<feature type="transmembrane region" description="Helical" evidence="2">
    <location>
        <begin position="1101"/>
        <end position="1118"/>
    </location>
</feature>
<keyword evidence="2" id="KW-0472">Membrane</keyword>
<feature type="transmembrane region" description="Helical" evidence="2">
    <location>
        <begin position="495"/>
        <end position="517"/>
    </location>
</feature>
<feature type="compositionally biased region" description="Low complexity" evidence="1">
    <location>
        <begin position="108"/>
        <end position="124"/>
    </location>
</feature>
<feature type="transmembrane region" description="Helical" evidence="2">
    <location>
        <begin position="391"/>
        <end position="409"/>
    </location>
</feature>
<feature type="transmembrane region" description="Helical" evidence="2">
    <location>
        <begin position="1149"/>
        <end position="1169"/>
    </location>
</feature>
<feature type="transmembrane region" description="Helical" evidence="2">
    <location>
        <begin position="573"/>
        <end position="590"/>
    </location>
</feature>
<name>A0A9W6CUK2_9MICO</name>
<sequence length="1240" mass="124956">MRGIRHRASVLWQHSAMSDARAPRPGLRRWPEAPEHLVDTTRCPACFTPLRSATCDACGLALDVPRAGELLAASRGVLEAEQGRQALIAELRAEQAERERARREHAARVAAAAPGSAAVAAPAGPGEGRADAPGEAPEPSVAPSPPTPASGSAAAGETAPARRTRSGVQVLLLSIGVILTSVAAIVFLFVAYLVASLEVRSVIIAFASVLVLGLAWLLRRRGLAGTAEGVAVVAVVLLLLDVWIVRANALFGTDLLDGRLYSGMALLALSVLLIGARWATRVRVPGWAAAGLVPTAVFLLGSTVSEELPTSVWAGGGLALAVGAAAWFLPASASRAVAVGAGAFGGILALAAAPWTDEVPVLWSLWAIAGVWGGWALIADAHPAERLRRESARAGALLAGIAAALGPALELADRVAEPAAIALAPAAAGAVAVLAAAARLLPIRSVSTLAVWASVPALVVAAAASAFALPYAVMTVVDRITAFEFASASGTGREYALGSAAAAIALGAATLAVTYLLRSGRRFLAVPVGLLAAAVFPFAASLDRPECVAVLLLAAAAALAACAALRVSTTVRVVLASGGGLAVVVALLVASDPVLFSAALAAVVALAVAGRVLSRAVWTEGAVAVADALHVVIAALGVVGLFAGAPALLGELGVDLPEDWDAAASWASAGAALCLLIAGLTWRAWRDADLVAAAGPLAVAAVLAATTVAFSTDEPSRGVAALLVTLAATAWQWSRRAIVVRMTLALVAPVGALITGIALVTDGLHRADLAGVAGAVAATIAAGVLLLLPEAPPTPRLVWAGSVALVAVTTVGLVVIGDVPAWLPLLLLAPTPVLVAASVGDVVTGPWRHASWGSVLLAIAAAWSGSATLGADAVEAYSLPAAIALATVWFLLTARHHPDAPPERSATALATGATATALLPSAAAADDAVRALVVAAVGIALVVAGFVLPERVAGARAAAIALAMGWAGTALASAVAGITAARLGTTFLPPEPWGAVALMAGFLASVGWVRRRATPGAAAEWLLAASVAVALAPVLAMLAAGAPEWRVILALAVLAVLHVAAAWSTTRPFGGSVTRWSTLAALVLLAIVSLATDAVQPSDPVTAGVALALLGAGVIDLVRTPARSSWSTLGPGLAVLLLPALAADFTDPELWRVVTLGVASLAVLLVGAFGRLQAPFLIGGVVLAVHAVAQLWPWIAALYQAVWWWVWLGIAGVLLIVIAATYERQLRTARRVIATIGSFR</sequence>
<keyword evidence="4" id="KW-1185">Reference proteome</keyword>
<proteinExistence type="predicted"/>
<feature type="transmembrane region" description="Helical" evidence="2">
    <location>
        <begin position="201"/>
        <end position="218"/>
    </location>
</feature>